<evidence type="ECO:0000256" key="7">
    <source>
        <dbReference type="SAM" id="Phobius"/>
    </source>
</evidence>
<gene>
    <name evidence="9" type="ORF">A8709_15080</name>
</gene>
<evidence type="ECO:0000256" key="5">
    <source>
        <dbReference type="ARBA" id="ARBA00022777"/>
    </source>
</evidence>
<feature type="domain" description="HAMP" evidence="8">
    <location>
        <begin position="309"/>
        <end position="360"/>
    </location>
</feature>
<evidence type="ECO:0000313" key="10">
    <source>
        <dbReference type="Proteomes" id="UP000093309"/>
    </source>
</evidence>
<evidence type="ECO:0000256" key="3">
    <source>
        <dbReference type="ARBA" id="ARBA00022553"/>
    </source>
</evidence>
<dbReference type="Proteomes" id="UP000093309">
    <property type="component" value="Unassembled WGS sequence"/>
</dbReference>
<keyword evidence="7" id="KW-0812">Transmembrane</keyword>
<proteinExistence type="predicted"/>
<dbReference type="Gene3D" id="6.10.340.10">
    <property type="match status" value="1"/>
</dbReference>
<evidence type="ECO:0000256" key="1">
    <source>
        <dbReference type="ARBA" id="ARBA00004651"/>
    </source>
</evidence>
<keyword evidence="6 7" id="KW-0472">Membrane</keyword>
<dbReference type="OrthoDB" id="2499756at2"/>
<dbReference type="InterPro" id="IPR036890">
    <property type="entry name" value="HATPase_C_sf"/>
</dbReference>
<keyword evidence="10" id="KW-1185">Reference proteome</keyword>
<comment type="subcellular location">
    <subcellularLocation>
        <location evidence="1">Cell membrane</location>
        <topology evidence="1">Multi-pass membrane protein</topology>
    </subcellularLocation>
</comment>
<keyword evidence="4" id="KW-0808">Transferase</keyword>
<dbReference type="InterPro" id="IPR010559">
    <property type="entry name" value="Sig_transdc_His_kin_internal"/>
</dbReference>
<dbReference type="Pfam" id="PF06580">
    <property type="entry name" value="His_kinase"/>
    <property type="match status" value="1"/>
</dbReference>
<keyword evidence="5" id="KW-0418">Kinase</keyword>
<dbReference type="PANTHER" id="PTHR34220:SF7">
    <property type="entry name" value="SENSOR HISTIDINE KINASE YPDA"/>
    <property type="match status" value="1"/>
</dbReference>
<dbReference type="RefSeq" id="WP_065852313.1">
    <property type="nucleotide sequence ID" value="NZ_LYPC01000014.1"/>
</dbReference>
<evidence type="ECO:0000313" key="9">
    <source>
        <dbReference type="EMBL" id="OCT15402.1"/>
    </source>
</evidence>
<keyword evidence="7" id="KW-1133">Transmembrane helix</keyword>
<dbReference type="AlphaFoldDB" id="A0A1C1A4A9"/>
<comment type="caution">
    <text evidence="9">The sequence shown here is derived from an EMBL/GenBank/DDBJ whole genome shotgun (WGS) entry which is preliminary data.</text>
</comment>
<feature type="transmembrane region" description="Helical" evidence="7">
    <location>
        <begin position="288"/>
        <end position="307"/>
    </location>
</feature>
<dbReference type="GO" id="GO:0000155">
    <property type="term" value="F:phosphorelay sensor kinase activity"/>
    <property type="evidence" value="ECO:0007669"/>
    <property type="project" value="InterPro"/>
</dbReference>
<name>A0A1C1A4A9_9BACL</name>
<feature type="transmembrane region" description="Helical" evidence="7">
    <location>
        <begin position="12"/>
        <end position="35"/>
    </location>
</feature>
<dbReference type="InterPro" id="IPR003660">
    <property type="entry name" value="HAMP_dom"/>
</dbReference>
<reference evidence="10" key="1">
    <citation type="submission" date="2016-05" db="EMBL/GenBank/DDBJ databases">
        <title>Paenibacillus oryzae. sp. nov., isolated from the rice root.</title>
        <authorList>
            <person name="Zhang J."/>
            <person name="Zhang X."/>
        </authorList>
    </citation>
    <scope>NUCLEOTIDE SEQUENCE [LARGE SCALE GENOMIC DNA]</scope>
    <source>
        <strain evidence="10">KCTC13222</strain>
    </source>
</reference>
<protein>
    <recommendedName>
        <fullName evidence="8">HAMP domain-containing protein</fullName>
    </recommendedName>
</protein>
<evidence type="ECO:0000256" key="4">
    <source>
        <dbReference type="ARBA" id="ARBA00022679"/>
    </source>
</evidence>
<evidence type="ECO:0000256" key="6">
    <source>
        <dbReference type="ARBA" id="ARBA00023136"/>
    </source>
</evidence>
<keyword evidence="2" id="KW-1003">Cell membrane</keyword>
<dbReference type="EMBL" id="LYPC01000014">
    <property type="protein sequence ID" value="OCT15402.1"/>
    <property type="molecule type" value="Genomic_DNA"/>
</dbReference>
<evidence type="ECO:0000256" key="2">
    <source>
        <dbReference type="ARBA" id="ARBA00022475"/>
    </source>
</evidence>
<dbReference type="STRING" id="512399.A8709_15080"/>
<organism evidence="9 10">
    <name type="scientific">Paenibacillus pectinilyticus</name>
    <dbReference type="NCBI Taxonomy" id="512399"/>
    <lineage>
        <taxon>Bacteria</taxon>
        <taxon>Bacillati</taxon>
        <taxon>Bacillota</taxon>
        <taxon>Bacilli</taxon>
        <taxon>Bacillales</taxon>
        <taxon>Paenibacillaceae</taxon>
        <taxon>Paenibacillus</taxon>
    </lineage>
</organism>
<accession>A0A1C1A4A9</accession>
<dbReference type="InterPro" id="IPR050640">
    <property type="entry name" value="Bact_2-comp_sensor_kinase"/>
</dbReference>
<dbReference type="InterPro" id="IPR003594">
    <property type="entry name" value="HATPase_dom"/>
</dbReference>
<dbReference type="Pfam" id="PF02518">
    <property type="entry name" value="HATPase_c"/>
    <property type="match status" value="1"/>
</dbReference>
<keyword evidence="3" id="KW-0597">Phosphoprotein</keyword>
<dbReference type="SUPFAM" id="SSF55874">
    <property type="entry name" value="ATPase domain of HSP90 chaperone/DNA topoisomerase II/histidine kinase"/>
    <property type="match status" value="1"/>
</dbReference>
<dbReference type="Gene3D" id="3.30.565.10">
    <property type="entry name" value="Histidine kinase-like ATPase, C-terminal domain"/>
    <property type="match status" value="1"/>
</dbReference>
<evidence type="ECO:0000259" key="8">
    <source>
        <dbReference type="PROSITE" id="PS50885"/>
    </source>
</evidence>
<dbReference type="PANTHER" id="PTHR34220">
    <property type="entry name" value="SENSOR HISTIDINE KINASE YPDA"/>
    <property type="match status" value="1"/>
</dbReference>
<sequence>MLQNPFKTYRIIAVYFFSSAIIIALLIGIVVSVSYSGTSDQIAKNTSFYQQRLLNELSKKMSTSLIGIEQTSGTSAKNVDLLYGRLRDDDAYERLRVETEIKSQLNYVVFGTPILQSIHVYSDYPFTSDTQGPVTFLPMTKLNEEAWYPSILETDSAWLGEHKVMSNGREESVISFARKVINNSNQYYSLMVFNIKVTSIRHLISSEDDTTNMALLDAAGRLITHAGNETKLQQAALTLKGELDKPSGSLRSGDDFFVWAKSPDSQWTLFEASSWSEMTSGSKSMAQLFLILGASTIVLVLLLTLFLSRRFMLPMNQLIRAMGQFSPGEKQLLPTDYKNEFGKLFHGYRKLTQRIEDLYESLRQQHIQQRAAELKSLQMMINPHFLYNTLDQINWTAIEADQTKISTMLAQVASMFRLALSNTNSLVAVQEEVAHIEHYLKFQQVRWEDKLSYTVTVDESAKTCLMPKIFLQPFVENAFMHGFHGAIQAEIQVDIRREENDLHVTITDNGKGLSENWENKPRKRGGYGLRNVRERLDALFGQQYSLQLSNREQGGVQVDIRFPLSDPAQDEKTS</sequence>
<dbReference type="PROSITE" id="PS50885">
    <property type="entry name" value="HAMP"/>
    <property type="match status" value="1"/>
</dbReference>
<dbReference type="GO" id="GO:0005886">
    <property type="term" value="C:plasma membrane"/>
    <property type="evidence" value="ECO:0007669"/>
    <property type="project" value="UniProtKB-SubCell"/>
</dbReference>